<dbReference type="InterPro" id="IPR036890">
    <property type="entry name" value="HATPase_C_sf"/>
</dbReference>
<feature type="transmembrane region" description="Helical" evidence="1">
    <location>
        <begin position="12"/>
        <end position="30"/>
    </location>
</feature>
<evidence type="ECO:0000256" key="1">
    <source>
        <dbReference type="SAM" id="Phobius"/>
    </source>
</evidence>
<dbReference type="Pfam" id="PF06580">
    <property type="entry name" value="His_kinase"/>
    <property type="match status" value="1"/>
</dbReference>
<feature type="domain" description="Signal transduction histidine kinase internal region" evidence="2">
    <location>
        <begin position="160"/>
        <end position="238"/>
    </location>
</feature>
<dbReference type="InterPro" id="IPR025698">
    <property type="entry name" value="2TM_dom"/>
</dbReference>
<dbReference type="Gene3D" id="3.30.565.10">
    <property type="entry name" value="Histidine kinase-like ATPase, C-terminal domain"/>
    <property type="match status" value="1"/>
</dbReference>
<gene>
    <name evidence="4" type="ORF">RBU60_09260</name>
</gene>
<dbReference type="PANTHER" id="PTHR34220">
    <property type="entry name" value="SENSOR HISTIDINE KINASE YPDA"/>
    <property type="match status" value="1"/>
</dbReference>
<feature type="domain" description="2TM" evidence="3">
    <location>
        <begin position="364"/>
        <end position="444"/>
    </location>
</feature>
<feature type="transmembrane region" description="Helical" evidence="1">
    <location>
        <begin position="402"/>
        <end position="421"/>
    </location>
</feature>
<dbReference type="Proteomes" id="UP001230915">
    <property type="component" value="Unassembled WGS sequence"/>
</dbReference>
<proteinExistence type="predicted"/>
<evidence type="ECO:0000313" key="4">
    <source>
        <dbReference type="EMBL" id="MDQ7917762.1"/>
    </source>
</evidence>
<feature type="transmembrane region" description="Helical" evidence="1">
    <location>
        <begin position="75"/>
        <end position="100"/>
    </location>
</feature>
<keyword evidence="1" id="KW-1133">Transmembrane helix</keyword>
<dbReference type="Pfam" id="PF13239">
    <property type="entry name" value="2TM"/>
    <property type="match status" value="1"/>
</dbReference>
<feature type="transmembrane region" description="Helical" evidence="1">
    <location>
        <begin position="375"/>
        <end position="396"/>
    </location>
</feature>
<name>A0ABU1A237_9FLAO</name>
<organism evidence="4 5">
    <name type="scientific">Mesonia profundi</name>
    <dbReference type="NCBI Taxonomy" id="3070998"/>
    <lineage>
        <taxon>Bacteria</taxon>
        <taxon>Pseudomonadati</taxon>
        <taxon>Bacteroidota</taxon>
        <taxon>Flavobacteriia</taxon>
        <taxon>Flavobacteriales</taxon>
        <taxon>Flavobacteriaceae</taxon>
        <taxon>Mesonia</taxon>
    </lineage>
</organism>
<dbReference type="InterPro" id="IPR050640">
    <property type="entry name" value="Bact_2-comp_sensor_kinase"/>
</dbReference>
<dbReference type="InterPro" id="IPR010559">
    <property type="entry name" value="Sig_transdc_His_kin_internal"/>
</dbReference>
<sequence length="451" mass="52790">MSLRHLRILFRISIGVTLMILLLEFFFTGLDYEVWLDAEKIFVQFLYCFVITLFNFVYFVWLEKKYDWHTESRKRFVIGVVGSTFVSLFAFGVCRMIHVVLIEQSISFAEFFQSETPNRYLLPFLLAVIVSLFLHAAYFYKAIQESKVTEQKLIAGTASAKFDALKNQLDPHFLFNSLNVLTSLIEENPIAAQDFTTSLSKVYRYVLEQKNKELVSVEEELQFAKRYIGLLEMRFEDSIQFQIPERFLKPEAKIVPLSLQLLLENAVKHNVVSQDQPLEISITEERGFLVVKNNLRKKNILGKSSGFGLQNIQQRYALLTSRKMFIEQDKASFIVKLPMLTKQVKIIKEPIYTEGQMSNREKLERAQERVKKEKAFFGNLTAYAIVIPFLFFVNWMSNGLEVPWFLFAATGWGIGLFFHYVEAFDHNPLFGKNWEQRKIKQFMEEDDFNNL</sequence>
<evidence type="ECO:0000313" key="5">
    <source>
        <dbReference type="Proteomes" id="UP001230915"/>
    </source>
</evidence>
<feature type="transmembrane region" description="Helical" evidence="1">
    <location>
        <begin position="120"/>
        <end position="140"/>
    </location>
</feature>
<accession>A0ABU1A237</accession>
<evidence type="ECO:0000259" key="2">
    <source>
        <dbReference type="Pfam" id="PF06580"/>
    </source>
</evidence>
<reference evidence="4 5" key="1">
    <citation type="submission" date="2023-08" db="EMBL/GenBank/DDBJ databases">
        <title>Mesonia sp. MT50, isolated from deep-sea sediment of the Mariana Trench.</title>
        <authorList>
            <person name="Fu H."/>
        </authorList>
    </citation>
    <scope>NUCLEOTIDE SEQUENCE [LARGE SCALE GENOMIC DNA]</scope>
    <source>
        <strain evidence="4 5">MT50</strain>
    </source>
</reference>
<comment type="caution">
    <text evidence="4">The sequence shown here is derived from an EMBL/GenBank/DDBJ whole genome shotgun (WGS) entry which is preliminary data.</text>
</comment>
<feature type="transmembrane region" description="Helical" evidence="1">
    <location>
        <begin position="42"/>
        <end position="63"/>
    </location>
</feature>
<protein>
    <submittedName>
        <fullName evidence="4">2TM domain-containing protein</fullName>
    </submittedName>
</protein>
<dbReference type="PANTHER" id="PTHR34220:SF7">
    <property type="entry name" value="SENSOR HISTIDINE KINASE YPDA"/>
    <property type="match status" value="1"/>
</dbReference>
<keyword evidence="1" id="KW-0472">Membrane</keyword>
<evidence type="ECO:0000259" key="3">
    <source>
        <dbReference type="Pfam" id="PF13239"/>
    </source>
</evidence>
<keyword evidence="5" id="KW-1185">Reference proteome</keyword>
<dbReference type="EMBL" id="JAVHUL010000022">
    <property type="protein sequence ID" value="MDQ7917762.1"/>
    <property type="molecule type" value="Genomic_DNA"/>
</dbReference>
<dbReference type="RefSeq" id="WP_308864600.1">
    <property type="nucleotide sequence ID" value="NZ_JAVHUL010000022.1"/>
</dbReference>
<keyword evidence="1" id="KW-0812">Transmembrane</keyword>